<reference evidence="2" key="1">
    <citation type="journal article" date="2019" name="Int. J. Syst. Evol. Microbiol.">
        <title>The Global Catalogue of Microorganisms (GCM) 10K type strain sequencing project: providing services to taxonomists for standard genome sequencing and annotation.</title>
        <authorList>
            <consortium name="The Broad Institute Genomics Platform"/>
            <consortium name="The Broad Institute Genome Sequencing Center for Infectious Disease"/>
            <person name="Wu L."/>
            <person name="Ma J."/>
        </authorList>
    </citation>
    <scope>NUCLEOTIDE SEQUENCE [LARGE SCALE GENOMIC DNA]</scope>
    <source>
        <strain evidence="2">CCUG 60527</strain>
    </source>
</reference>
<dbReference type="RefSeq" id="WP_386109002.1">
    <property type="nucleotide sequence ID" value="NZ_JBHTJR010000054.1"/>
</dbReference>
<name>A0ABW3JUQ5_9FLAO</name>
<evidence type="ECO:0000313" key="1">
    <source>
        <dbReference type="EMBL" id="MFD0994084.1"/>
    </source>
</evidence>
<proteinExistence type="predicted"/>
<sequence length="110" mass="12619">MKTEEKDGYKLLSSEGVDFNTFKTSFTNEHTKFVNDNIIIYLSSKLNVVEDDISVFLEYAAQHQKNGTTFVVVYPNVDVDVFPETFNIVPTLQEAEDVLEMENIQRDLGF</sequence>
<evidence type="ECO:0000313" key="2">
    <source>
        <dbReference type="Proteomes" id="UP001597062"/>
    </source>
</evidence>
<comment type="caution">
    <text evidence="1">The sequence shown here is derived from an EMBL/GenBank/DDBJ whole genome shotgun (WGS) entry which is preliminary data.</text>
</comment>
<protein>
    <submittedName>
        <fullName evidence="1">Uncharacterized protein</fullName>
    </submittedName>
</protein>
<organism evidence="1 2">
    <name type="scientific">Tenacibaculum geojense</name>
    <dbReference type="NCBI Taxonomy" id="915352"/>
    <lineage>
        <taxon>Bacteria</taxon>
        <taxon>Pseudomonadati</taxon>
        <taxon>Bacteroidota</taxon>
        <taxon>Flavobacteriia</taxon>
        <taxon>Flavobacteriales</taxon>
        <taxon>Flavobacteriaceae</taxon>
        <taxon>Tenacibaculum</taxon>
    </lineage>
</organism>
<keyword evidence="2" id="KW-1185">Reference proteome</keyword>
<dbReference type="EMBL" id="JBHTJR010000054">
    <property type="protein sequence ID" value="MFD0994084.1"/>
    <property type="molecule type" value="Genomic_DNA"/>
</dbReference>
<dbReference type="Proteomes" id="UP001597062">
    <property type="component" value="Unassembled WGS sequence"/>
</dbReference>
<accession>A0ABW3JUQ5</accession>
<gene>
    <name evidence="1" type="ORF">ACFQ1U_12780</name>
</gene>